<dbReference type="Proteomes" id="UP000583556">
    <property type="component" value="Unassembled WGS sequence"/>
</dbReference>
<dbReference type="SMART" id="SM00867">
    <property type="entry name" value="YceI"/>
    <property type="match status" value="1"/>
</dbReference>
<feature type="domain" description="Lipid/polyisoprenoid-binding YceI-like" evidence="2">
    <location>
        <begin position="35"/>
        <end position="198"/>
    </location>
</feature>
<reference evidence="3 4" key="1">
    <citation type="submission" date="2020-04" db="EMBL/GenBank/DDBJ databases">
        <title>Novosphingobium sp. TW-4 isolated from soil.</title>
        <authorList>
            <person name="Dahal R.H."/>
            <person name="Chaudhary D.K."/>
        </authorList>
    </citation>
    <scope>NUCLEOTIDE SEQUENCE [LARGE SCALE GENOMIC DNA]</scope>
    <source>
        <strain evidence="3 4">TW-4</strain>
    </source>
</reference>
<feature type="chain" id="PRO_5031308115" evidence="1">
    <location>
        <begin position="26"/>
        <end position="200"/>
    </location>
</feature>
<protein>
    <submittedName>
        <fullName evidence="3">YceI family protein</fullName>
    </submittedName>
</protein>
<keyword evidence="1" id="KW-0732">Signal</keyword>
<dbReference type="Pfam" id="PF04264">
    <property type="entry name" value="YceI"/>
    <property type="match status" value="1"/>
</dbReference>
<dbReference type="PANTHER" id="PTHR34406:SF1">
    <property type="entry name" value="PROTEIN YCEI"/>
    <property type="match status" value="1"/>
</dbReference>
<dbReference type="InterPro" id="IPR007372">
    <property type="entry name" value="Lipid/polyisoprenoid-bd_YceI"/>
</dbReference>
<evidence type="ECO:0000259" key="2">
    <source>
        <dbReference type="SMART" id="SM00867"/>
    </source>
</evidence>
<name>A0A7Y0GA11_9SPHN</name>
<evidence type="ECO:0000313" key="3">
    <source>
        <dbReference type="EMBL" id="NML94761.1"/>
    </source>
</evidence>
<dbReference type="InterPro" id="IPR036761">
    <property type="entry name" value="TTHA0802/YceI-like_sf"/>
</dbReference>
<comment type="caution">
    <text evidence="3">The sequence shown here is derived from an EMBL/GenBank/DDBJ whole genome shotgun (WGS) entry which is preliminary data.</text>
</comment>
<feature type="signal peptide" evidence="1">
    <location>
        <begin position="1"/>
        <end position="25"/>
    </location>
</feature>
<sequence>MHRSSTRRAIAAIAIPLLCASPALPASSAPAQPLRYRLDAQASSVHARVGFFGIASKTARFPSMSGGIQIDPARLDAIRLDVQLDARALQAGDSVTLARLKGADFFDVAHYPEVRFLGRTMAMTGPVTAYVDGDLTARGVTRPARLSVTFTAPPAQANGQQPMHLSARTTIDRTDFGMTAYRLIVSRKVTITIDAQMVPA</sequence>
<evidence type="ECO:0000313" key="4">
    <source>
        <dbReference type="Proteomes" id="UP000583556"/>
    </source>
</evidence>
<dbReference type="Gene3D" id="2.40.128.110">
    <property type="entry name" value="Lipid/polyisoprenoid-binding, YceI-like"/>
    <property type="match status" value="1"/>
</dbReference>
<accession>A0A7Y0GA11</accession>
<dbReference type="EMBL" id="JABBGM010000006">
    <property type="protein sequence ID" value="NML94761.1"/>
    <property type="molecule type" value="Genomic_DNA"/>
</dbReference>
<keyword evidence="4" id="KW-1185">Reference proteome</keyword>
<dbReference type="AlphaFoldDB" id="A0A7Y0GA11"/>
<dbReference type="PANTHER" id="PTHR34406">
    <property type="entry name" value="PROTEIN YCEI"/>
    <property type="match status" value="1"/>
</dbReference>
<gene>
    <name evidence="3" type="ORF">HHL27_13890</name>
</gene>
<organism evidence="3 4">
    <name type="scientific">Novosphingobium olei</name>
    <dbReference type="NCBI Taxonomy" id="2728851"/>
    <lineage>
        <taxon>Bacteria</taxon>
        <taxon>Pseudomonadati</taxon>
        <taxon>Pseudomonadota</taxon>
        <taxon>Alphaproteobacteria</taxon>
        <taxon>Sphingomonadales</taxon>
        <taxon>Sphingomonadaceae</taxon>
        <taxon>Novosphingobium</taxon>
    </lineage>
</organism>
<evidence type="ECO:0000256" key="1">
    <source>
        <dbReference type="SAM" id="SignalP"/>
    </source>
</evidence>
<proteinExistence type="predicted"/>
<dbReference type="SUPFAM" id="SSF101874">
    <property type="entry name" value="YceI-like"/>
    <property type="match status" value="1"/>
</dbReference>